<name>A0AAJ5WTX9_9BACT</name>
<sequence length="330" mass="37119">MSFTVIKPGLLDTLQDTGRFGYGSVGINNGGAMDQYAARIANMLAGNNTQEAVIECHFPGPQLLFEQNALISITGADFQPMLNDEEIPLWRPIVVRRNTILHFNRLQSGARCYIAVHGGLNVQTWLNSYSTNLKAGAGGHDGRRLEKDDELTFKESQFYYAGLLREGRDHQVLRWRVDICQTYQYPNEFYITPGGEFNQLTDTAKEDLERNNFLIHPFSDRMGYRLKGVPLERNTTSESLSSAVSFGTLQLLPDGQLIVLMADHQTTGGYPRIGHVITAHLPKLAQLRPSDALHFKLISQARAEALLFTMQRELTIIQRSCHDHLNELVC</sequence>
<reference evidence="5" key="1">
    <citation type="submission" date="2023-03" db="EMBL/GenBank/DDBJ databases">
        <title>Andean soil-derived lignocellulolytic bacterial consortium as a source of novel taxa and putative plastic-active enzymes.</title>
        <authorList>
            <person name="Diaz-Garcia L."/>
            <person name="Chuvochina M."/>
            <person name="Feuerriegel G."/>
            <person name="Bunk B."/>
            <person name="Sproer C."/>
            <person name="Streit W.R."/>
            <person name="Rodriguez L.M."/>
            <person name="Overmann J."/>
            <person name="Jimenez D.J."/>
        </authorList>
    </citation>
    <scope>NUCLEOTIDE SEQUENCE</scope>
    <source>
        <strain evidence="5">MAG 7</strain>
    </source>
</reference>
<dbReference type="InterPro" id="IPR029000">
    <property type="entry name" value="Cyclophilin-like_dom_sf"/>
</dbReference>
<dbReference type="InterPro" id="IPR003778">
    <property type="entry name" value="CT_A_B"/>
</dbReference>
<dbReference type="EMBL" id="CP119311">
    <property type="protein sequence ID" value="WEK34410.1"/>
    <property type="molecule type" value="Genomic_DNA"/>
</dbReference>
<evidence type="ECO:0000256" key="1">
    <source>
        <dbReference type="ARBA" id="ARBA00022741"/>
    </source>
</evidence>
<gene>
    <name evidence="5" type="ORF">P0Y53_18135</name>
</gene>
<organism evidence="5 6">
    <name type="scientific">Candidatus Pseudobacter hemicellulosilyticus</name>
    <dbReference type="NCBI Taxonomy" id="3121375"/>
    <lineage>
        <taxon>Bacteria</taxon>
        <taxon>Pseudomonadati</taxon>
        <taxon>Bacteroidota</taxon>
        <taxon>Chitinophagia</taxon>
        <taxon>Chitinophagales</taxon>
        <taxon>Chitinophagaceae</taxon>
        <taxon>Pseudobacter</taxon>
    </lineage>
</organism>
<evidence type="ECO:0000256" key="3">
    <source>
        <dbReference type="ARBA" id="ARBA00022840"/>
    </source>
</evidence>
<dbReference type="SUPFAM" id="SSF50891">
    <property type="entry name" value="Cyclophilin-like"/>
    <property type="match status" value="1"/>
</dbReference>
<dbReference type="PANTHER" id="PTHR43309:SF5">
    <property type="entry name" value="5-OXOPROLINASE SUBUNIT C"/>
    <property type="match status" value="1"/>
</dbReference>
<dbReference type="Proteomes" id="UP001220610">
    <property type="component" value="Chromosome"/>
</dbReference>
<evidence type="ECO:0000256" key="2">
    <source>
        <dbReference type="ARBA" id="ARBA00022801"/>
    </source>
</evidence>
<keyword evidence="3" id="KW-0067">ATP-binding</keyword>
<dbReference type="PANTHER" id="PTHR43309">
    <property type="entry name" value="5-OXOPROLINASE SUBUNIT C"/>
    <property type="match status" value="1"/>
</dbReference>
<dbReference type="Pfam" id="PF02626">
    <property type="entry name" value="CT_A_B"/>
    <property type="match status" value="1"/>
</dbReference>
<protein>
    <submittedName>
        <fullName evidence="5">Biotin-dependent carboxyltransferase family protein</fullName>
    </submittedName>
</protein>
<proteinExistence type="predicted"/>
<keyword evidence="2" id="KW-0378">Hydrolase</keyword>
<evidence type="ECO:0000313" key="5">
    <source>
        <dbReference type="EMBL" id="WEK34410.1"/>
    </source>
</evidence>
<dbReference type="SMART" id="SM00797">
    <property type="entry name" value="AHS2"/>
    <property type="match status" value="1"/>
</dbReference>
<dbReference type="GO" id="GO:0016787">
    <property type="term" value="F:hydrolase activity"/>
    <property type="evidence" value="ECO:0007669"/>
    <property type="project" value="UniProtKB-KW"/>
</dbReference>
<keyword evidence="1" id="KW-0547">Nucleotide-binding</keyword>
<dbReference type="Gene3D" id="2.40.100.10">
    <property type="entry name" value="Cyclophilin-like"/>
    <property type="match status" value="1"/>
</dbReference>
<evidence type="ECO:0000313" key="6">
    <source>
        <dbReference type="Proteomes" id="UP001220610"/>
    </source>
</evidence>
<evidence type="ECO:0000259" key="4">
    <source>
        <dbReference type="SMART" id="SM00797"/>
    </source>
</evidence>
<dbReference type="NCBIfam" id="TIGR00724">
    <property type="entry name" value="urea_amlyse_rel"/>
    <property type="match status" value="1"/>
</dbReference>
<dbReference type="AlphaFoldDB" id="A0AAJ5WTX9"/>
<accession>A0AAJ5WTX9</accession>
<dbReference type="GO" id="GO:0005524">
    <property type="term" value="F:ATP binding"/>
    <property type="evidence" value="ECO:0007669"/>
    <property type="project" value="UniProtKB-KW"/>
</dbReference>
<dbReference type="InterPro" id="IPR052708">
    <property type="entry name" value="PxpC"/>
</dbReference>
<feature type="domain" description="Carboxyltransferase" evidence="4">
    <location>
        <begin position="24"/>
        <end position="313"/>
    </location>
</feature>